<dbReference type="SUPFAM" id="SSF48371">
    <property type="entry name" value="ARM repeat"/>
    <property type="match status" value="1"/>
</dbReference>
<dbReference type="Proteomes" id="UP001432027">
    <property type="component" value="Unassembled WGS sequence"/>
</dbReference>
<evidence type="ECO:0000313" key="3">
    <source>
        <dbReference type="EMBL" id="GMS90549.1"/>
    </source>
</evidence>
<organism evidence="3 4">
    <name type="scientific">Pristionchus entomophagus</name>
    <dbReference type="NCBI Taxonomy" id="358040"/>
    <lineage>
        <taxon>Eukaryota</taxon>
        <taxon>Metazoa</taxon>
        <taxon>Ecdysozoa</taxon>
        <taxon>Nematoda</taxon>
        <taxon>Chromadorea</taxon>
        <taxon>Rhabditida</taxon>
        <taxon>Rhabditina</taxon>
        <taxon>Diplogasteromorpha</taxon>
        <taxon>Diplogasteroidea</taxon>
        <taxon>Neodiplogasteridae</taxon>
        <taxon>Pristionchus</taxon>
    </lineage>
</organism>
<evidence type="ECO:0000256" key="1">
    <source>
        <dbReference type="ARBA" id="ARBA00008828"/>
    </source>
</evidence>
<gene>
    <name evidence="3" type="ORF">PENTCL1PPCAC_12724</name>
</gene>
<dbReference type="Pfam" id="PF05004">
    <property type="entry name" value="IFRD"/>
    <property type="match status" value="1"/>
</dbReference>
<evidence type="ECO:0000259" key="2">
    <source>
        <dbReference type="Pfam" id="PF05004"/>
    </source>
</evidence>
<keyword evidence="4" id="KW-1185">Reference proteome</keyword>
<evidence type="ECO:0000313" key="4">
    <source>
        <dbReference type="Proteomes" id="UP001432027"/>
    </source>
</evidence>
<dbReference type="InterPro" id="IPR039777">
    <property type="entry name" value="IFRD"/>
</dbReference>
<dbReference type="PANTHER" id="PTHR12354:SF1">
    <property type="entry name" value="INTERFERON-RELATED DEVELOPMENTAL REGULATOR 1"/>
    <property type="match status" value="1"/>
</dbReference>
<dbReference type="AlphaFoldDB" id="A0AAV5TCU1"/>
<accession>A0AAV5TCU1</accession>
<dbReference type="InterPro" id="IPR016024">
    <property type="entry name" value="ARM-type_fold"/>
</dbReference>
<dbReference type="InterPro" id="IPR007701">
    <property type="entry name" value="Interferon-rel_develop_reg_N"/>
</dbReference>
<feature type="non-terminal residue" evidence="3">
    <location>
        <position position="1"/>
    </location>
</feature>
<sequence length="123" mass="13639">SISNRLEGLSQLHLLLASNYIGSELIQYKETLIDLLMRTIKRTDEECIVGSQLLAILAIQLGDDLSENMFDILPHLCSIMTDSDRCAQTRSKAALSIGISAFFSCDSGTRMRQLIRAHINKPG</sequence>
<name>A0AAV5TCU1_9BILA</name>
<feature type="domain" description="Interferon-related developmental regulator N-terminal" evidence="2">
    <location>
        <begin position="2"/>
        <end position="110"/>
    </location>
</feature>
<protein>
    <recommendedName>
        <fullName evidence="2">Interferon-related developmental regulator N-terminal domain-containing protein</fullName>
    </recommendedName>
</protein>
<comment type="caution">
    <text evidence="3">The sequence shown here is derived from an EMBL/GenBank/DDBJ whole genome shotgun (WGS) entry which is preliminary data.</text>
</comment>
<reference evidence="3" key="1">
    <citation type="submission" date="2023-10" db="EMBL/GenBank/DDBJ databases">
        <title>Genome assembly of Pristionchus species.</title>
        <authorList>
            <person name="Yoshida K."/>
            <person name="Sommer R.J."/>
        </authorList>
    </citation>
    <scope>NUCLEOTIDE SEQUENCE</scope>
    <source>
        <strain evidence="3">RS0144</strain>
    </source>
</reference>
<comment type="similarity">
    <text evidence="1">Belongs to the IFRD family.</text>
</comment>
<dbReference type="EMBL" id="BTSX01000003">
    <property type="protein sequence ID" value="GMS90549.1"/>
    <property type="molecule type" value="Genomic_DNA"/>
</dbReference>
<dbReference type="PANTHER" id="PTHR12354">
    <property type="entry name" value="INTERFERON-RELATED DEVELOPMENTAL REGULATOR"/>
    <property type="match status" value="1"/>
</dbReference>
<proteinExistence type="inferred from homology"/>